<dbReference type="Proteomes" id="UP001057402">
    <property type="component" value="Chromosome 10"/>
</dbReference>
<organism evidence="1 2">
    <name type="scientific">Melastoma candidum</name>
    <dbReference type="NCBI Taxonomy" id="119954"/>
    <lineage>
        <taxon>Eukaryota</taxon>
        <taxon>Viridiplantae</taxon>
        <taxon>Streptophyta</taxon>
        <taxon>Embryophyta</taxon>
        <taxon>Tracheophyta</taxon>
        <taxon>Spermatophyta</taxon>
        <taxon>Magnoliopsida</taxon>
        <taxon>eudicotyledons</taxon>
        <taxon>Gunneridae</taxon>
        <taxon>Pentapetalae</taxon>
        <taxon>rosids</taxon>
        <taxon>malvids</taxon>
        <taxon>Myrtales</taxon>
        <taxon>Melastomataceae</taxon>
        <taxon>Melastomatoideae</taxon>
        <taxon>Melastomateae</taxon>
        <taxon>Melastoma</taxon>
    </lineage>
</organism>
<evidence type="ECO:0000313" key="2">
    <source>
        <dbReference type="Proteomes" id="UP001057402"/>
    </source>
</evidence>
<comment type="caution">
    <text evidence="1">The sequence shown here is derived from an EMBL/GenBank/DDBJ whole genome shotgun (WGS) entry which is preliminary data.</text>
</comment>
<proteinExistence type="predicted"/>
<accession>A0ACB9M7V2</accession>
<gene>
    <name evidence="1" type="ORF">MLD38_032613</name>
</gene>
<sequence>MLVRAHFPHHQAWIYHPHYLAGYYNLRKLPLHYPNPLPPPIRHEDKAHLPSEKEMMASEPRPSVPPSLENKRWMKGRGLREVRRSAPTEAPGTATQAESSFCGLSSGVTTIMIRNLPNVFRRDDVLDILDKHCREVNSKLDEAMDDDATASREQKVRSEYDFVYLPFDFRQNMNLGYAFVNFTTPIAAARMFHVFHGWGWKGYWYEARRCPLNSRKVCQINPASIQGRAALVHHLGKRGYPREEFQPVAAMEKPCNGIGRQTHLVGSHCDVVGPLRHGRRRRWKHSGH</sequence>
<evidence type="ECO:0000313" key="1">
    <source>
        <dbReference type="EMBL" id="KAI4318961.1"/>
    </source>
</evidence>
<name>A0ACB9M7V2_9MYRT</name>
<dbReference type="EMBL" id="CM042889">
    <property type="protein sequence ID" value="KAI4318961.1"/>
    <property type="molecule type" value="Genomic_DNA"/>
</dbReference>
<reference evidence="2" key="1">
    <citation type="journal article" date="2023" name="Front. Plant Sci.">
        <title>Chromosomal-level genome assembly of Melastoma candidum provides insights into trichome evolution.</title>
        <authorList>
            <person name="Zhong Y."/>
            <person name="Wu W."/>
            <person name="Sun C."/>
            <person name="Zou P."/>
            <person name="Liu Y."/>
            <person name="Dai S."/>
            <person name="Zhou R."/>
        </authorList>
    </citation>
    <scope>NUCLEOTIDE SEQUENCE [LARGE SCALE GENOMIC DNA]</scope>
</reference>
<keyword evidence="2" id="KW-1185">Reference proteome</keyword>
<protein>
    <submittedName>
        <fullName evidence="1">Uncharacterized protein</fullName>
    </submittedName>
</protein>